<keyword evidence="8" id="KW-1185">Reference proteome</keyword>
<organism evidence="7 8">
    <name type="scientific">Corallococcus macrosporus DSM 14697</name>
    <dbReference type="NCBI Taxonomy" id="1189310"/>
    <lineage>
        <taxon>Bacteria</taxon>
        <taxon>Pseudomonadati</taxon>
        <taxon>Myxococcota</taxon>
        <taxon>Myxococcia</taxon>
        <taxon>Myxococcales</taxon>
        <taxon>Cystobacterineae</taxon>
        <taxon>Myxococcaceae</taxon>
        <taxon>Corallococcus</taxon>
    </lineage>
</organism>
<keyword evidence="3" id="KW-0378">Hydrolase</keyword>
<proteinExistence type="predicted"/>
<feature type="domain" description="JAB" evidence="6">
    <location>
        <begin position="75"/>
        <end position="159"/>
    </location>
</feature>
<keyword evidence="1" id="KW-0645">Protease</keyword>
<name>A0A250K4V5_9BACT</name>
<dbReference type="SUPFAM" id="SSF102712">
    <property type="entry name" value="JAB1/MPN domain"/>
    <property type="match status" value="1"/>
</dbReference>
<evidence type="ECO:0000256" key="3">
    <source>
        <dbReference type="ARBA" id="ARBA00022801"/>
    </source>
</evidence>
<keyword evidence="5" id="KW-0482">Metalloprotease</keyword>
<sequence>MHSRLRWPAWLFLACLACESAPPKARETEQYGFINHDSDYVWARGPWPDVEPSRDVDEVIDRLCPAIMKLPNATDRDYGQEYCGLIYSRGDGVYRVSHPSPLGRWQLRRESKRKSCFPVRKVIDPEARTISPLADYHSHPWHPSPLSEPDRRAANQLWVIKIQFDSACHIQKLVPHLDDVDRPGEVYSRQGKQWILVGLIKPEDKPFGFITPVGRKD</sequence>
<reference evidence="7 8" key="1">
    <citation type="submission" date="2017-06" db="EMBL/GenBank/DDBJ databases">
        <title>Sequencing and comparative analysis of myxobacterial genomes.</title>
        <authorList>
            <person name="Rupp O."/>
            <person name="Goesmann A."/>
            <person name="Sogaard-Andersen L."/>
        </authorList>
    </citation>
    <scope>NUCLEOTIDE SEQUENCE [LARGE SCALE GENOMIC DNA]</scope>
    <source>
        <strain evidence="7 8">DSM 14697</strain>
    </source>
</reference>
<dbReference type="AlphaFoldDB" id="A0A250K4V5"/>
<dbReference type="Gene3D" id="3.40.140.10">
    <property type="entry name" value="Cytidine Deaminase, domain 2"/>
    <property type="match status" value="1"/>
</dbReference>
<dbReference type="GO" id="GO:0006508">
    <property type="term" value="P:proteolysis"/>
    <property type="evidence" value="ECO:0007669"/>
    <property type="project" value="UniProtKB-KW"/>
</dbReference>
<keyword evidence="2" id="KW-0479">Metal-binding</keyword>
<gene>
    <name evidence="7" type="ORF">MYMAC_006675</name>
</gene>
<accession>A0A250K4V5</accession>
<dbReference type="GO" id="GO:0008237">
    <property type="term" value="F:metallopeptidase activity"/>
    <property type="evidence" value="ECO:0007669"/>
    <property type="project" value="UniProtKB-KW"/>
</dbReference>
<evidence type="ECO:0000256" key="5">
    <source>
        <dbReference type="ARBA" id="ARBA00023049"/>
    </source>
</evidence>
<evidence type="ECO:0000256" key="1">
    <source>
        <dbReference type="ARBA" id="ARBA00022670"/>
    </source>
</evidence>
<dbReference type="Pfam" id="PF14464">
    <property type="entry name" value="Prok-JAB"/>
    <property type="match status" value="1"/>
</dbReference>
<dbReference type="EMBL" id="CP022203">
    <property type="protein sequence ID" value="ATB51018.1"/>
    <property type="molecule type" value="Genomic_DNA"/>
</dbReference>
<evidence type="ECO:0000256" key="4">
    <source>
        <dbReference type="ARBA" id="ARBA00022833"/>
    </source>
</evidence>
<dbReference type="GO" id="GO:0046872">
    <property type="term" value="F:metal ion binding"/>
    <property type="evidence" value="ECO:0007669"/>
    <property type="project" value="UniProtKB-KW"/>
</dbReference>
<protein>
    <recommendedName>
        <fullName evidence="6">JAB domain-containing protein</fullName>
    </recommendedName>
</protein>
<keyword evidence="4" id="KW-0862">Zinc</keyword>
<dbReference type="RefSeq" id="WP_095961038.1">
    <property type="nucleotide sequence ID" value="NZ_CP022203.1"/>
</dbReference>
<evidence type="ECO:0000313" key="8">
    <source>
        <dbReference type="Proteomes" id="UP000217343"/>
    </source>
</evidence>
<dbReference type="OrthoDB" id="5384996at2"/>
<evidence type="ECO:0000256" key="2">
    <source>
        <dbReference type="ARBA" id="ARBA00022723"/>
    </source>
</evidence>
<evidence type="ECO:0000313" key="7">
    <source>
        <dbReference type="EMBL" id="ATB51018.1"/>
    </source>
</evidence>
<dbReference type="Proteomes" id="UP000217343">
    <property type="component" value="Chromosome"/>
</dbReference>
<dbReference type="KEGG" id="mmas:MYMAC_006675"/>
<dbReference type="InterPro" id="IPR028090">
    <property type="entry name" value="JAB_dom_prok"/>
</dbReference>
<evidence type="ECO:0000259" key="6">
    <source>
        <dbReference type="Pfam" id="PF14464"/>
    </source>
</evidence>